<evidence type="ECO:0000256" key="6">
    <source>
        <dbReference type="ARBA" id="ARBA00022989"/>
    </source>
</evidence>
<name>A0ABT1BL28_9BURK</name>
<dbReference type="InterPro" id="IPR045584">
    <property type="entry name" value="Pilin-like"/>
</dbReference>
<evidence type="ECO:0000256" key="9">
    <source>
        <dbReference type="SAM" id="Phobius"/>
    </source>
</evidence>
<keyword evidence="2" id="KW-1003">Cell membrane</keyword>
<gene>
    <name evidence="10" type="ORF">M0L44_09410</name>
</gene>
<feature type="transmembrane region" description="Helical" evidence="9">
    <location>
        <begin position="21"/>
        <end position="39"/>
    </location>
</feature>
<reference evidence="10 11" key="1">
    <citation type="submission" date="2022-06" db="EMBL/GenBank/DDBJ databases">
        <title>Ideonella sp. NS12-5 Genome sequencing and assembly.</title>
        <authorList>
            <person name="Jung Y."/>
        </authorList>
    </citation>
    <scope>NUCLEOTIDE SEQUENCE [LARGE SCALE GENOMIC DNA]</scope>
    <source>
        <strain evidence="10 11">NS12-5</strain>
    </source>
</reference>
<evidence type="ECO:0000256" key="3">
    <source>
        <dbReference type="ARBA" id="ARBA00022481"/>
    </source>
</evidence>
<dbReference type="InterPro" id="IPR012902">
    <property type="entry name" value="N_methyl_site"/>
</dbReference>
<evidence type="ECO:0000256" key="8">
    <source>
        <dbReference type="SAM" id="MobiDB-lite"/>
    </source>
</evidence>
<dbReference type="InterPro" id="IPR051621">
    <property type="entry name" value="T2SS_protein_J"/>
</dbReference>
<dbReference type="Pfam" id="PF07963">
    <property type="entry name" value="N_methyl"/>
    <property type="match status" value="1"/>
</dbReference>
<keyword evidence="3" id="KW-0488">Methylation</keyword>
<accession>A0ABT1BL28</accession>
<protein>
    <submittedName>
        <fullName evidence="10">Prepilin-type N-terminal cleavage/methylation domain-containing protein</fullName>
    </submittedName>
</protein>
<keyword evidence="7 9" id="KW-0472">Membrane</keyword>
<keyword evidence="4" id="KW-0997">Cell inner membrane</keyword>
<evidence type="ECO:0000256" key="4">
    <source>
        <dbReference type="ARBA" id="ARBA00022519"/>
    </source>
</evidence>
<evidence type="ECO:0000256" key="1">
    <source>
        <dbReference type="ARBA" id="ARBA00004377"/>
    </source>
</evidence>
<feature type="region of interest" description="Disordered" evidence="8">
    <location>
        <begin position="170"/>
        <end position="219"/>
    </location>
</feature>
<proteinExistence type="predicted"/>
<dbReference type="NCBIfam" id="TIGR02532">
    <property type="entry name" value="IV_pilin_GFxxxE"/>
    <property type="match status" value="1"/>
</dbReference>
<keyword evidence="11" id="KW-1185">Reference proteome</keyword>
<evidence type="ECO:0000313" key="11">
    <source>
        <dbReference type="Proteomes" id="UP001204851"/>
    </source>
</evidence>
<keyword evidence="6 9" id="KW-1133">Transmembrane helix</keyword>
<dbReference type="PROSITE" id="PS00409">
    <property type="entry name" value="PROKAR_NTER_METHYL"/>
    <property type="match status" value="1"/>
</dbReference>
<dbReference type="PANTHER" id="PTHR39583:SF2">
    <property type="entry name" value="TYPE II SECRETION SYSTEM PROTEIN J"/>
    <property type="match status" value="1"/>
</dbReference>
<dbReference type="RefSeq" id="WP_252769459.1">
    <property type="nucleotide sequence ID" value="NZ_JAMXMC010000005.1"/>
</dbReference>
<evidence type="ECO:0000256" key="7">
    <source>
        <dbReference type="ARBA" id="ARBA00023136"/>
    </source>
</evidence>
<keyword evidence="5 9" id="KW-0812">Transmembrane</keyword>
<dbReference type="Proteomes" id="UP001204851">
    <property type="component" value="Unassembled WGS sequence"/>
</dbReference>
<evidence type="ECO:0000256" key="2">
    <source>
        <dbReference type="ARBA" id="ARBA00022475"/>
    </source>
</evidence>
<evidence type="ECO:0000313" key="10">
    <source>
        <dbReference type="EMBL" id="MCO5976925.1"/>
    </source>
</evidence>
<dbReference type="EMBL" id="JAMXMC010000005">
    <property type="protein sequence ID" value="MCO5976925.1"/>
    <property type="molecule type" value="Genomic_DNA"/>
</dbReference>
<dbReference type="PANTHER" id="PTHR39583">
    <property type="entry name" value="TYPE II SECRETION SYSTEM PROTEIN J-RELATED"/>
    <property type="match status" value="1"/>
</dbReference>
<sequence length="239" mass="26284">MRPCSHPALIHPRPRLRGFTLVEVLVALFIMAVLAMMAWRGIDALVRSRDGAQGNAQQILVLSTTVNQWEQDLAQLQRTPGVPALKYDGAALRLTRRAKDGLVLVVWMLQGDTLYRWASPPSSRVTDLQEWWLRSQQWSGIRESALPMLGQLSEWQVYYYREGDNTWSNAQSSAGRSNAAAPVAPPPTNPGTGGEGEGTPTPPDTSNDEDADQLPQGVRLVLRLPAGTLTRDVQLAGDH</sequence>
<comment type="caution">
    <text evidence="10">The sequence shown here is derived from an EMBL/GenBank/DDBJ whole genome shotgun (WGS) entry which is preliminary data.</text>
</comment>
<dbReference type="SUPFAM" id="SSF54523">
    <property type="entry name" value="Pili subunits"/>
    <property type="match status" value="1"/>
</dbReference>
<organism evidence="10 11">
    <name type="scientific">Ideonella oryzae</name>
    <dbReference type="NCBI Taxonomy" id="2937441"/>
    <lineage>
        <taxon>Bacteria</taxon>
        <taxon>Pseudomonadati</taxon>
        <taxon>Pseudomonadota</taxon>
        <taxon>Betaproteobacteria</taxon>
        <taxon>Burkholderiales</taxon>
        <taxon>Sphaerotilaceae</taxon>
        <taxon>Ideonella</taxon>
    </lineage>
</organism>
<evidence type="ECO:0000256" key="5">
    <source>
        <dbReference type="ARBA" id="ARBA00022692"/>
    </source>
</evidence>
<comment type="subcellular location">
    <subcellularLocation>
        <location evidence="1">Cell inner membrane</location>
        <topology evidence="1">Single-pass membrane protein</topology>
    </subcellularLocation>
</comment>